<accession>A0A1H7REK6</accession>
<evidence type="ECO:0000313" key="2">
    <source>
        <dbReference type="Proteomes" id="UP000183015"/>
    </source>
</evidence>
<protein>
    <submittedName>
        <fullName evidence="1">Putative PD-(D/E)XK family member</fullName>
    </submittedName>
</protein>
<dbReference type="RefSeq" id="WP_236656085.1">
    <property type="nucleotide sequence ID" value="NZ_BBPN01000018.1"/>
</dbReference>
<dbReference type="Proteomes" id="UP000183015">
    <property type="component" value="Unassembled WGS sequence"/>
</dbReference>
<gene>
    <name evidence="1" type="ORF">SAMN05414137_11080</name>
</gene>
<dbReference type="AlphaFoldDB" id="A0A1H7REK6"/>
<keyword evidence="2" id="KW-1185">Reference proteome</keyword>
<dbReference type="InterPro" id="IPR025534">
    <property type="entry name" value="DUF4420"/>
</dbReference>
<evidence type="ECO:0000313" key="1">
    <source>
        <dbReference type="EMBL" id="SEL58465.1"/>
    </source>
</evidence>
<organism evidence="1 2">
    <name type="scientific">Streptacidiphilus jiangxiensis</name>
    <dbReference type="NCBI Taxonomy" id="235985"/>
    <lineage>
        <taxon>Bacteria</taxon>
        <taxon>Bacillati</taxon>
        <taxon>Actinomycetota</taxon>
        <taxon>Actinomycetes</taxon>
        <taxon>Kitasatosporales</taxon>
        <taxon>Streptomycetaceae</taxon>
        <taxon>Streptacidiphilus</taxon>
    </lineage>
</organism>
<dbReference type="Pfam" id="PF14390">
    <property type="entry name" value="DUF4420"/>
    <property type="match status" value="1"/>
</dbReference>
<dbReference type="STRING" id="235985.SAMN05414137_11080"/>
<reference evidence="2" key="1">
    <citation type="submission" date="2016-10" db="EMBL/GenBank/DDBJ databases">
        <authorList>
            <person name="Varghese N."/>
        </authorList>
    </citation>
    <scope>NUCLEOTIDE SEQUENCE [LARGE SCALE GENOMIC DNA]</scope>
    <source>
        <strain evidence="2">DSM 45096 / BCRC 16803 / CGMCC 4.1857 / CIP 109030 / JCM 12277 / KCTC 19219 / NBRC 100920 / 33214</strain>
    </source>
</reference>
<sequence length="343" mass="37904">MRAEERLRSLVEERWQALLAEPPSTECMFRTSELALSTPNGSVVVAVDHEGHRHLMVPMESRRRLRRGIDGPALVLRRQPLEDEDTYCVYADLACMRRDLDDLFTGLCVDVLAALEPGVEDAVRALHRVLDHWRSLFRSSADLLGPAQLAGLFGELLLLGRLLEADPGAHRLWLGPSGYRHDFSSMLAAVEVKSAVAPDGRRARIHGLDQLDPPPGGNLALVWFGLERTEHSTPGSSSVPDLVRRAMAQCDDERSLTDRLASVGYAPADEAYYQDVRFVVIEERWFLVDRDFPGLTATRLSAAGVPVTVQAVEYTVDLSGETPATMTGTAVAELIGMMLQEHE</sequence>
<dbReference type="EMBL" id="FOAZ01000010">
    <property type="protein sequence ID" value="SEL58465.1"/>
    <property type="molecule type" value="Genomic_DNA"/>
</dbReference>
<name>A0A1H7REK6_STRJI</name>
<proteinExistence type="predicted"/>